<dbReference type="Proteomes" id="UP001642484">
    <property type="component" value="Unassembled WGS sequence"/>
</dbReference>
<name>A0ABP0PT09_9DINO</name>
<dbReference type="InterPro" id="IPR003358">
    <property type="entry name" value="tRNA_(Gua-N-7)_MeTrfase_Trmb"/>
</dbReference>
<organism evidence="10 11">
    <name type="scientific">Durusdinium trenchii</name>
    <dbReference type="NCBI Taxonomy" id="1381693"/>
    <lineage>
        <taxon>Eukaryota</taxon>
        <taxon>Sar</taxon>
        <taxon>Alveolata</taxon>
        <taxon>Dinophyceae</taxon>
        <taxon>Suessiales</taxon>
        <taxon>Symbiodiniaceae</taxon>
        <taxon>Durusdinium</taxon>
    </lineage>
</organism>
<dbReference type="Gene3D" id="3.40.50.150">
    <property type="entry name" value="Vaccinia Virus protein VP39"/>
    <property type="match status" value="2"/>
</dbReference>
<dbReference type="Pfam" id="PF10294">
    <property type="entry name" value="Methyltransf_16"/>
    <property type="match status" value="1"/>
</dbReference>
<dbReference type="Pfam" id="PF12893">
    <property type="entry name" value="Lumazine_bd_2"/>
    <property type="match status" value="1"/>
</dbReference>
<dbReference type="Pfam" id="PF00012">
    <property type="entry name" value="HSP70"/>
    <property type="match status" value="1"/>
</dbReference>
<feature type="compositionally biased region" description="Basic and acidic residues" evidence="9">
    <location>
        <begin position="160"/>
        <end position="173"/>
    </location>
</feature>
<feature type="compositionally biased region" description="Low complexity" evidence="9">
    <location>
        <begin position="174"/>
        <end position="192"/>
    </location>
</feature>
<evidence type="ECO:0000256" key="1">
    <source>
        <dbReference type="ARBA" id="ARBA00000142"/>
    </source>
</evidence>
<dbReference type="PANTHER" id="PTHR23417:SF21">
    <property type="entry name" value="TRNA (GUANINE-N(7)-)-METHYLTRANSFERASE"/>
    <property type="match status" value="1"/>
</dbReference>
<evidence type="ECO:0000256" key="8">
    <source>
        <dbReference type="ARBA" id="ARBA00022840"/>
    </source>
</evidence>
<evidence type="ECO:0000256" key="3">
    <source>
        <dbReference type="ARBA" id="ARBA00022603"/>
    </source>
</evidence>
<evidence type="ECO:0000256" key="9">
    <source>
        <dbReference type="SAM" id="MobiDB-lite"/>
    </source>
</evidence>
<dbReference type="InterPro" id="IPR013126">
    <property type="entry name" value="Hsp_70_fam"/>
</dbReference>
<keyword evidence="11" id="KW-1185">Reference proteome</keyword>
<evidence type="ECO:0000313" key="10">
    <source>
        <dbReference type="EMBL" id="CAK9079151.1"/>
    </source>
</evidence>
<evidence type="ECO:0000256" key="4">
    <source>
        <dbReference type="ARBA" id="ARBA00022679"/>
    </source>
</evidence>
<comment type="catalytic activity">
    <reaction evidence="1">
        <text>guanosine(46) in tRNA + S-adenosyl-L-methionine = N(7)-methylguanosine(46) in tRNA + S-adenosyl-L-homocysteine</text>
        <dbReference type="Rhea" id="RHEA:42708"/>
        <dbReference type="Rhea" id="RHEA-COMP:10188"/>
        <dbReference type="Rhea" id="RHEA-COMP:10189"/>
        <dbReference type="ChEBI" id="CHEBI:57856"/>
        <dbReference type="ChEBI" id="CHEBI:59789"/>
        <dbReference type="ChEBI" id="CHEBI:74269"/>
        <dbReference type="ChEBI" id="CHEBI:74480"/>
        <dbReference type="EC" id="2.1.1.33"/>
    </reaction>
</comment>
<dbReference type="Gene3D" id="3.10.450.50">
    <property type="match status" value="1"/>
</dbReference>
<dbReference type="Gene3D" id="2.60.34.10">
    <property type="entry name" value="Substrate Binding Domain Of DNAk, Chain A, domain 1"/>
    <property type="match status" value="1"/>
</dbReference>
<feature type="region of interest" description="Disordered" evidence="9">
    <location>
        <begin position="151"/>
        <end position="202"/>
    </location>
</feature>
<dbReference type="InterPro" id="IPR029047">
    <property type="entry name" value="HSP70_peptide-bd_sf"/>
</dbReference>
<dbReference type="InterPro" id="IPR029063">
    <property type="entry name" value="SAM-dependent_MTases_sf"/>
</dbReference>
<dbReference type="EC" id="2.1.1.33" evidence="2"/>
<keyword evidence="3" id="KW-0489">Methyltransferase</keyword>
<dbReference type="SUPFAM" id="SSF100920">
    <property type="entry name" value="Heat shock protein 70kD (HSP70), peptide-binding domain"/>
    <property type="match status" value="1"/>
</dbReference>
<dbReference type="InterPro" id="IPR032710">
    <property type="entry name" value="NTF2-like_dom_sf"/>
</dbReference>
<keyword evidence="4" id="KW-0808">Transferase</keyword>
<evidence type="ECO:0000256" key="5">
    <source>
        <dbReference type="ARBA" id="ARBA00022691"/>
    </source>
</evidence>
<comment type="caution">
    <text evidence="10">The sequence shown here is derived from an EMBL/GenBank/DDBJ whole genome shotgun (WGS) entry which is preliminary data.</text>
</comment>
<dbReference type="Pfam" id="PF02390">
    <property type="entry name" value="Methyltransf_4"/>
    <property type="match status" value="1"/>
</dbReference>
<reference evidence="10 11" key="1">
    <citation type="submission" date="2024-02" db="EMBL/GenBank/DDBJ databases">
        <authorList>
            <person name="Chen Y."/>
            <person name="Shah S."/>
            <person name="Dougan E. K."/>
            <person name="Thang M."/>
            <person name="Chan C."/>
        </authorList>
    </citation>
    <scope>NUCLEOTIDE SEQUENCE [LARGE SCALE GENOMIC DNA]</scope>
</reference>
<dbReference type="PROSITE" id="PS51625">
    <property type="entry name" value="SAM_MT_TRMB"/>
    <property type="match status" value="1"/>
</dbReference>
<dbReference type="CDD" id="cd02440">
    <property type="entry name" value="AdoMet_MTases"/>
    <property type="match status" value="2"/>
</dbReference>
<accession>A0ABP0PT09</accession>
<dbReference type="InterPro" id="IPR019410">
    <property type="entry name" value="Methyltransf_16"/>
</dbReference>
<evidence type="ECO:0000256" key="6">
    <source>
        <dbReference type="ARBA" id="ARBA00022694"/>
    </source>
</evidence>
<dbReference type="SUPFAM" id="SSF53335">
    <property type="entry name" value="S-adenosyl-L-methionine-dependent methyltransferases"/>
    <property type="match status" value="2"/>
</dbReference>
<keyword evidence="5" id="KW-0949">S-adenosyl-L-methionine</keyword>
<dbReference type="EMBL" id="CAXAMN010023618">
    <property type="protein sequence ID" value="CAK9079151.1"/>
    <property type="molecule type" value="Genomic_DNA"/>
</dbReference>
<dbReference type="SUPFAM" id="SSF54427">
    <property type="entry name" value="NTF2-like"/>
    <property type="match status" value="1"/>
</dbReference>
<evidence type="ECO:0000313" key="11">
    <source>
        <dbReference type="Proteomes" id="UP001642484"/>
    </source>
</evidence>
<sequence>MLPDRLRATGATATGRWRVLHRQLQPCAVSEDPSGVREVLEKYIAGTEACDVKVLKEIFHEKAVMCGLLNGKEVAGDVEPFFRQMEQQKESHQSRGWKYTAEIMSIEIFGDVATARISESGYMGRLNFHDAFHLMKTGGCLVSNSVGTDLAEVTRNGSGSDHERPPQLPREEPSAPLLALLPPPSDADAADPVTRSADPAPPTLKLSLHVKVTDGLCERLLERGSGLPAEVTKLLTTTQDDQAAARVELYAGERPFCEGNRFLGMMELAPLPIPSYRSFVQLELSLRVDEGGAISARAAEVERRALGEPFCEAEWQGEATALVGAPPPANPYSEVTPFSFALTKHLPVLLPTRTVRLNGRDVVIRQHQRREEERIGTGGVLWEAAIVLADYVARNAQRHSWRGKKVLELGAGTGLVAIALALEGALVCATDGNPRVLEGANVNVQGALGQSSSMVSLEVFDWNSANDLAQFRAKGPWDVILGSDLVYPGNAGKKCVDSNALAPPADETLIGLLDALSDPKTEIILALKDRTGELERFHRRISQEGWSMQRAAQESIMPEFRDRPFVGSVVCAVRGETYAERGKGAGAFSLRGLRFFPRLLLLRAVRRSARPDRPPTGYVRTNKAIVAARSSEALREVLKSLEKDQRPLNGVNLATIFFKAAKHPEEVYSPSTLGFLAKTLACDAVKLDARQCASCLYGLQKLTPSDPHVLQLVDALATKIRKNLEIKDQLNAQAVSNMLYGLQGLSTNFQEVRRLLVALATVCSRKQRLSAQGTVKDETAKSGVGNALYGLQGMKSDVSELQELLVVLKPLIQNAAGLDGQAIGNALYGLQSMTSSCREVQELLQALAQKVKHFDGTLTEQETSNALYGLQFMNGDEAPSVKEILQVLSRQTGPGGQASIGRAFRSGKRLSRHPVNPLETSRAALPADWLKAAFGSDSTGKASPGSCYFLDLGCDMGGFARAVAQARPDLRVIGLELRHNAVAFANARARAEGLANVAFLESNAAQDLGQLLVDLRKAQGHVATVSMNFPDPHLDRVEHRERRLVSGKLVAWLAEHLEPKRGEVLFQSDVELLTAEAKAAFSFSQCFEVLAWEERAELVPTERETVVLKRGLEVHKVRLLRSSQPLPEGLEADVNRNYLQNTLLEVVLDRRFRRTGPAPPRAKLRSERVCEVLPVHAPQNDLSSESKPRQPGGRVQAGVRTRCRCEFFVNAASATWHGGIMLVQVSAAQLLLGSLQAGAPRESAPGESDGARIVRGVAKCCRLLGHADLFMSGGLK</sequence>
<evidence type="ECO:0000256" key="7">
    <source>
        <dbReference type="ARBA" id="ARBA00022741"/>
    </source>
</evidence>
<gene>
    <name evidence="10" type="ORF">CCMP2556_LOCUS38994</name>
</gene>
<keyword evidence="6" id="KW-0819">tRNA processing</keyword>
<keyword evidence="7" id="KW-0547">Nucleotide-binding</keyword>
<evidence type="ECO:0000256" key="2">
    <source>
        <dbReference type="ARBA" id="ARBA00011977"/>
    </source>
</evidence>
<proteinExistence type="predicted"/>
<protein>
    <recommendedName>
        <fullName evidence="2">tRNA (guanine(46)-N(7))-methyltransferase</fullName>
        <ecNumber evidence="2">2.1.1.33</ecNumber>
    </recommendedName>
</protein>
<dbReference type="InterPro" id="IPR039437">
    <property type="entry name" value="FrzH/put_lumazine-bd"/>
</dbReference>
<keyword evidence="8" id="KW-0067">ATP-binding</keyword>
<dbReference type="PANTHER" id="PTHR23417">
    <property type="entry name" value="3-DEOXY-D-MANNO-OCTULOSONIC-ACID TRANSFERASE/TRNA GUANINE-N 7 - -METHYLTRANSFERASE"/>
    <property type="match status" value="1"/>
</dbReference>